<name>A0ABQ7KMJ2_BRACM</name>
<dbReference type="Proteomes" id="UP000823674">
    <property type="component" value="Chromosome A10"/>
</dbReference>
<dbReference type="EMBL" id="JADBGQ010000010">
    <property type="protein sequence ID" value="KAG5375453.1"/>
    <property type="molecule type" value="Genomic_DNA"/>
</dbReference>
<accession>A0ABQ7KMJ2</accession>
<gene>
    <name evidence="2" type="primary">A10p010630.1_BraROA</name>
    <name evidence="2" type="ORF">IGI04_040049</name>
</gene>
<evidence type="ECO:0000313" key="2">
    <source>
        <dbReference type="EMBL" id="KAG5375453.1"/>
    </source>
</evidence>
<reference evidence="2 3" key="1">
    <citation type="submission" date="2021-03" db="EMBL/GenBank/DDBJ databases">
        <authorList>
            <person name="King G.J."/>
            <person name="Bancroft I."/>
            <person name="Baten A."/>
            <person name="Bloomfield J."/>
            <person name="Borpatragohain P."/>
            <person name="He Z."/>
            <person name="Irish N."/>
            <person name="Irwin J."/>
            <person name="Liu K."/>
            <person name="Mauleon R.P."/>
            <person name="Moore J."/>
            <person name="Morris R."/>
            <person name="Ostergaard L."/>
            <person name="Wang B."/>
            <person name="Wells R."/>
        </authorList>
    </citation>
    <scope>NUCLEOTIDE SEQUENCE [LARGE SCALE GENOMIC DNA]</scope>
    <source>
        <strain evidence="2">R-o-18</strain>
        <tissue evidence="2">Leaf</tissue>
    </source>
</reference>
<evidence type="ECO:0000256" key="1">
    <source>
        <dbReference type="SAM" id="MobiDB-lite"/>
    </source>
</evidence>
<feature type="region of interest" description="Disordered" evidence="1">
    <location>
        <begin position="1"/>
        <end position="39"/>
    </location>
</feature>
<proteinExistence type="predicted"/>
<sequence length="126" mass="13849">MGKKSKKNEKNYQRSNGQLVETNELDRPAGSSAGFNSAVHRAGSTTGFISAVRRAGSTTGIISAVRRAGPVLFGERPSWINHRIQFGERPSWIEQNPSSPCHCSSSPEIVPNLLFFCLDRRYLGTL</sequence>
<evidence type="ECO:0000313" key="3">
    <source>
        <dbReference type="Proteomes" id="UP000823674"/>
    </source>
</evidence>
<protein>
    <submittedName>
        <fullName evidence="2">Uncharacterized protein</fullName>
    </submittedName>
</protein>
<organism evidence="2 3">
    <name type="scientific">Brassica rapa subsp. trilocularis</name>
    <dbReference type="NCBI Taxonomy" id="1813537"/>
    <lineage>
        <taxon>Eukaryota</taxon>
        <taxon>Viridiplantae</taxon>
        <taxon>Streptophyta</taxon>
        <taxon>Embryophyta</taxon>
        <taxon>Tracheophyta</taxon>
        <taxon>Spermatophyta</taxon>
        <taxon>Magnoliopsida</taxon>
        <taxon>eudicotyledons</taxon>
        <taxon>Gunneridae</taxon>
        <taxon>Pentapetalae</taxon>
        <taxon>rosids</taxon>
        <taxon>malvids</taxon>
        <taxon>Brassicales</taxon>
        <taxon>Brassicaceae</taxon>
        <taxon>Brassiceae</taxon>
        <taxon>Brassica</taxon>
    </lineage>
</organism>
<keyword evidence="3" id="KW-1185">Reference proteome</keyword>
<comment type="caution">
    <text evidence="2">The sequence shown here is derived from an EMBL/GenBank/DDBJ whole genome shotgun (WGS) entry which is preliminary data.</text>
</comment>